<dbReference type="OrthoDB" id="4894358at2759"/>
<accession>A0A2T4CB99</accession>
<sequence length="498" mass="55266">MDGPPPNYDDISSAAPKLLVRLEVWYFSSHGRCQERNELLAEAFEEAEPGNWNVRAVDVVEPHDDADRDDFVPIQVDFEHREYTNYDPNGRAQNHVRDLFRRIAPAVIFRFFLGINRKPHTMSLFARNVLPDHRGRYCQLFVINKLNIRVDELSAPPEVPDTEEIVSRFSTVDNGLSMLSQVVEIFSLYRLFQTRTKARFSLMHAHDVEAVFNLRSTGLEDIEPLATMAENLRFLYEANPGLAATEPSVTPLEWASAVTPFKEFQSELSGVLDNLAKTDLSCPAKLDKGIAATPQLLYMTGLNLRTGSIMLSRASSLLRPYLDDQLLQYDSRTLSPRHLAIGGAASGAGGVGTGGAILYGTLASTPLGWTIAAILCVGAVAAAVAYGSVSAKVEAVKKFKQYMKDMADVFDEAQKAVVAVICQDVMGMELSSFRPDEQDAILKSFGIDVSALGHGEYQRSLVESSMRKAVQYHKEMREQFEHMVEVCGFGETDKELSL</sequence>
<dbReference type="Proteomes" id="UP000240760">
    <property type="component" value="Unassembled WGS sequence"/>
</dbReference>
<organism evidence="2 3">
    <name type="scientific">Trichoderma longibrachiatum ATCC 18648</name>
    <dbReference type="NCBI Taxonomy" id="983965"/>
    <lineage>
        <taxon>Eukaryota</taxon>
        <taxon>Fungi</taxon>
        <taxon>Dikarya</taxon>
        <taxon>Ascomycota</taxon>
        <taxon>Pezizomycotina</taxon>
        <taxon>Sordariomycetes</taxon>
        <taxon>Hypocreomycetidae</taxon>
        <taxon>Hypocreales</taxon>
        <taxon>Hypocreaceae</taxon>
        <taxon>Trichoderma</taxon>
    </lineage>
</organism>
<keyword evidence="1" id="KW-1133">Transmembrane helix</keyword>
<keyword evidence="1" id="KW-0812">Transmembrane</keyword>
<feature type="transmembrane region" description="Helical" evidence="1">
    <location>
        <begin position="367"/>
        <end position="389"/>
    </location>
</feature>
<reference evidence="2 3" key="1">
    <citation type="submission" date="2016-07" db="EMBL/GenBank/DDBJ databases">
        <title>Multiple horizontal gene transfer events from other fungi enriched the ability of initially mycotrophic Trichoderma (Ascomycota) to feed on dead plant biomass.</title>
        <authorList>
            <consortium name="DOE Joint Genome Institute"/>
            <person name="Aerts A."/>
            <person name="Atanasova L."/>
            <person name="Chenthamara K."/>
            <person name="Zhang J."/>
            <person name="Grujic M."/>
            <person name="Henrissat B."/>
            <person name="Kuo A."/>
            <person name="Salamov A."/>
            <person name="Lipzen A."/>
            <person name="Labutti K."/>
            <person name="Barry K."/>
            <person name="Miao Y."/>
            <person name="Rahimi M.J."/>
            <person name="Shen Q."/>
            <person name="Grigoriev I.V."/>
            <person name="Kubicek C.P."/>
            <person name="Druzhinina I.S."/>
        </authorList>
    </citation>
    <scope>NUCLEOTIDE SEQUENCE [LARGE SCALE GENOMIC DNA]</scope>
    <source>
        <strain evidence="2 3">ATCC 18648</strain>
    </source>
</reference>
<dbReference type="EMBL" id="KZ679129">
    <property type="protein sequence ID" value="PTB78798.1"/>
    <property type="molecule type" value="Genomic_DNA"/>
</dbReference>
<evidence type="ECO:0000313" key="2">
    <source>
        <dbReference type="EMBL" id="PTB78798.1"/>
    </source>
</evidence>
<proteinExistence type="predicted"/>
<evidence type="ECO:0000256" key="1">
    <source>
        <dbReference type="SAM" id="Phobius"/>
    </source>
</evidence>
<keyword evidence="1" id="KW-0472">Membrane</keyword>
<gene>
    <name evidence="2" type="ORF">M440DRAFT_1399920</name>
</gene>
<protein>
    <submittedName>
        <fullName evidence="2">Uncharacterized protein</fullName>
    </submittedName>
</protein>
<evidence type="ECO:0000313" key="3">
    <source>
        <dbReference type="Proteomes" id="UP000240760"/>
    </source>
</evidence>
<name>A0A2T4CB99_TRILO</name>
<dbReference type="AlphaFoldDB" id="A0A2T4CB99"/>
<keyword evidence="3" id="KW-1185">Reference proteome</keyword>